<proteinExistence type="predicted"/>
<dbReference type="RefSeq" id="WP_007989667.1">
    <property type="nucleotide sequence ID" value="NZ_BAEM01000040.1"/>
</dbReference>
<gene>
    <name evidence="1" type="ORF">GCHA_3198</name>
</gene>
<evidence type="ECO:0000313" key="1">
    <source>
        <dbReference type="EMBL" id="GAC11137.1"/>
    </source>
</evidence>
<protein>
    <submittedName>
        <fullName evidence="1">Uncharacterized protein</fullName>
    </submittedName>
</protein>
<accession>A0AAV3V2I1</accession>
<organism evidence="1 2">
    <name type="scientific">Paraglaciecola chathamensis S18K6</name>
    <dbReference type="NCBI Taxonomy" id="1127672"/>
    <lineage>
        <taxon>Bacteria</taxon>
        <taxon>Pseudomonadati</taxon>
        <taxon>Pseudomonadota</taxon>
        <taxon>Gammaproteobacteria</taxon>
        <taxon>Alteromonadales</taxon>
        <taxon>Alteromonadaceae</taxon>
        <taxon>Paraglaciecola</taxon>
    </lineage>
</organism>
<reference evidence="1 2" key="1">
    <citation type="journal article" date="2017" name="Antonie Van Leeuwenhoek">
        <title>Rhizobium rhizosphaerae sp. nov., a novel species isolated from rice rhizosphere.</title>
        <authorList>
            <person name="Zhao J.J."/>
            <person name="Zhang J."/>
            <person name="Zhang R.J."/>
            <person name="Zhang C.W."/>
            <person name="Yin H.Q."/>
            <person name="Zhang X.X."/>
        </authorList>
    </citation>
    <scope>NUCLEOTIDE SEQUENCE [LARGE SCALE GENOMIC DNA]</scope>
    <source>
        <strain evidence="1 2">S18K6</strain>
    </source>
</reference>
<evidence type="ECO:0000313" key="2">
    <source>
        <dbReference type="Proteomes" id="UP000006320"/>
    </source>
</evidence>
<dbReference type="EMBL" id="BAEM01000040">
    <property type="protein sequence ID" value="GAC11137.1"/>
    <property type="molecule type" value="Genomic_DNA"/>
</dbReference>
<comment type="caution">
    <text evidence="1">The sequence shown here is derived from an EMBL/GenBank/DDBJ whole genome shotgun (WGS) entry which is preliminary data.</text>
</comment>
<sequence length="89" mass="9799">MMLERHFLSRILLGRRLTTVEQIEQQAYVNQQTILARKEQIISANKELCRQPATPIAAFATGAAAGMLGGKKPASFPLVMRIIGMTGLM</sequence>
<dbReference type="Proteomes" id="UP000006320">
    <property type="component" value="Unassembled WGS sequence"/>
</dbReference>
<dbReference type="AlphaFoldDB" id="A0AAV3V2I1"/>
<name>A0AAV3V2I1_9ALTE</name>